<keyword evidence="6" id="KW-0479">Metal-binding</keyword>
<accession>A0A9E9LYS0</accession>
<dbReference type="SUPFAM" id="SSF52540">
    <property type="entry name" value="P-loop containing nucleoside triphosphate hydrolases"/>
    <property type="match status" value="1"/>
</dbReference>
<dbReference type="KEGG" id="ovb:NB640_04820"/>
<dbReference type="Gene3D" id="3.40.50.300">
    <property type="entry name" value="P-loop containing nucleotide triphosphate hydrolases"/>
    <property type="match status" value="1"/>
</dbReference>
<proteinExistence type="inferred from homology"/>
<dbReference type="GO" id="GO:0046872">
    <property type="term" value="F:metal ion binding"/>
    <property type="evidence" value="ECO:0007669"/>
    <property type="project" value="UniProtKB-KW"/>
</dbReference>
<dbReference type="PANTHER" id="PTHR33540">
    <property type="entry name" value="TRNA THREONYLCARBAMOYLADENOSINE BIOSYNTHESIS PROTEIN TSAE"/>
    <property type="match status" value="1"/>
</dbReference>
<evidence type="ECO:0000256" key="4">
    <source>
        <dbReference type="ARBA" id="ARBA00022490"/>
    </source>
</evidence>
<keyword evidence="8" id="KW-0067">ATP-binding</keyword>
<dbReference type="InterPro" id="IPR003442">
    <property type="entry name" value="T6A_TsaE"/>
</dbReference>
<dbReference type="RefSeq" id="WP_269310040.1">
    <property type="nucleotide sequence ID" value="NZ_CP098242.1"/>
</dbReference>
<keyword evidence="5" id="KW-0819">tRNA processing</keyword>
<evidence type="ECO:0000313" key="12">
    <source>
        <dbReference type="Proteomes" id="UP001156215"/>
    </source>
</evidence>
<dbReference type="Proteomes" id="UP001156215">
    <property type="component" value="Chromosome"/>
</dbReference>
<evidence type="ECO:0000256" key="10">
    <source>
        <dbReference type="ARBA" id="ARBA00032441"/>
    </source>
</evidence>
<dbReference type="EMBL" id="CP098242">
    <property type="protein sequence ID" value="WAW10961.1"/>
    <property type="molecule type" value="Genomic_DNA"/>
</dbReference>
<evidence type="ECO:0000256" key="9">
    <source>
        <dbReference type="ARBA" id="ARBA00022842"/>
    </source>
</evidence>
<reference evidence="11" key="1">
    <citation type="journal article" date="2022" name="Front. Microbiol.">
        <title>New perspectives on an old grouping: The genomic and phenotypic variability of Oxalobacter formigenes and the implications for calcium oxalate stone prevention.</title>
        <authorList>
            <person name="Chmiel J.A."/>
            <person name="Carr C."/>
            <person name="Stuivenberg G.A."/>
            <person name="Venema R."/>
            <person name="Chanyi R.M."/>
            <person name="Al K.F."/>
            <person name="Giguere D."/>
            <person name="Say H."/>
            <person name="Akouris P.P."/>
            <person name="Dominguez Romero S.A."/>
            <person name="Kwong A."/>
            <person name="Tai V."/>
            <person name="Koval S.F."/>
            <person name="Razvi H."/>
            <person name="Bjazevic J."/>
            <person name="Burton J.P."/>
        </authorList>
    </citation>
    <scope>NUCLEOTIDE SEQUENCE</scope>
    <source>
        <strain evidence="11">WoOx3</strain>
    </source>
</reference>
<evidence type="ECO:0000256" key="7">
    <source>
        <dbReference type="ARBA" id="ARBA00022741"/>
    </source>
</evidence>
<evidence type="ECO:0000313" key="11">
    <source>
        <dbReference type="EMBL" id="WAW10961.1"/>
    </source>
</evidence>
<dbReference type="PANTHER" id="PTHR33540:SF2">
    <property type="entry name" value="TRNA THREONYLCARBAMOYLADENOSINE BIOSYNTHESIS PROTEIN TSAE"/>
    <property type="match status" value="1"/>
</dbReference>
<evidence type="ECO:0000256" key="3">
    <source>
        <dbReference type="ARBA" id="ARBA00019010"/>
    </source>
</evidence>
<dbReference type="AlphaFoldDB" id="A0A9E9LYS0"/>
<keyword evidence="4" id="KW-0963">Cytoplasm</keyword>
<dbReference type="InterPro" id="IPR027417">
    <property type="entry name" value="P-loop_NTPase"/>
</dbReference>
<organism evidence="11 12">
    <name type="scientific">Oxalobacter vibrioformis</name>
    <dbReference type="NCBI Taxonomy" id="933080"/>
    <lineage>
        <taxon>Bacteria</taxon>
        <taxon>Pseudomonadati</taxon>
        <taxon>Pseudomonadota</taxon>
        <taxon>Betaproteobacteria</taxon>
        <taxon>Burkholderiales</taxon>
        <taxon>Oxalobacteraceae</taxon>
        <taxon>Oxalobacter</taxon>
    </lineage>
</organism>
<sequence length="161" mass="17682">MRQKTVYLNSEAETLALGASLSRALKPGMKIYLYGDLGSGKTTLVRAILKTAGHEDSVKSPTYALAEHYTIPLDGNPVELMHFDLFRLENPEEFIEAGFAEHFDSDTICIVEWPEKAAGVLPPADIEGIFLIIGMGRKLKLYGKTDIGAEAIGKICVEMHE</sequence>
<evidence type="ECO:0000256" key="1">
    <source>
        <dbReference type="ARBA" id="ARBA00004496"/>
    </source>
</evidence>
<keyword evidence="9" id="KW-0460">Magnesium</keyword>
<gene>
    <name evidence="11" type="primary">tsaE</name>
    <name evidence="11" type="ORF">NB640_04820</name>
</gene>
<evidence type="ECO:0000256" key="2">
    <source>
        <dbReference type="ARBA" id="ARBA00007599"/>
    </source>
</evidence>
<dbReference type="NCBIfam" id="TIGR00150">
    <property type="entry name" value="T6A_YjeE"/>
    <property type="match status" value="1"/>
</dbReference>
<evidence type="ECO:0000256" key="6">
    <source>
        <dbReference type="ARBA" id="ARBA00022723"/>
    </source>
</evidence>
<name>A0A9E9LYS0_9BURK</name>
<keyword evidence="7" id="KW-0547">Nucleotide-binding</keyword>
<comment type="subcellular location">
    <subcellularLocation>
        <location evidence="1">Cytoplasm</location>
    </subcellularLocation>
</comment>
<dbReference type="Pfam" id="PF02367">
    <property type="entry name" value="TsaE"/>
    <property type="match status" value="1"/>
</dbReference>
<dbReference type="GO" id="GO:0002949">
    <property type="term" value="P:tRNA threonylcarbamoyladenosine modification"/>
    <property type="evidence" value="ECO:0007669"/>
    <property type="project" value="InterPro"/>
</dbReference>
<keyword evidence="12" id="KW-1185">Reference proteome</keyword>
<comment type="similarity">
    <text evidence="2">Belongs to the TsaE family.</text>
</comment>
<evidence type="ECO:0000256" key="8">
    <source>
        <dbReference type="ARBA" id="ARBA00022840"/>
    </source>
</evidence>
<dbReference type="GO" id="GO:0005737">
    <property type="term" value="C:cytoplasm"/>
    <property type="evidence" value="ECO:0007669"/>
    <property type="project" value="UniProtKB-SubCell"/>
</dbReference>
<evidence type="ECO:0000256" key="5">
    <source>
        <dbReference type="ARBA" id="ARBA00022694"/>
    </source>
</evidence>
<protein>
    <recommendedName>
        <fullName evidence="3">tRNA threonylcarbamoyladenosine biosynthesis protein TsaE</fullName>
    </recommendedName>
    <alternativeName>
        <fullName evidence="10">t(6)A37 threonylcarbamoyladenosine biosynthesis protein TsaE</fullName>
    </alternativeName>
</protein>
<dbReference type="GO" id="GO:0005524">
    <property type="term" value="F:ATP binding"/>
    <property type="evidence" value="ECO:0007669"/>
    <property type="project" value="UniProtKB-KW"/>
</dbReference>